<feature type="chain" id="PRO_5039201159" evidence="3">
    <location>
        <begin position="26"/>
        <end position="312"/>
    </location>
</feature>
<accession>A0A4R3KFR3</accession>
<protein>
    <submittedName>
        <fullName evidence="5">Monosaccharide ABC transporter substrate-binding protein (CUT2 family)</fullName>
    </submittedName>
</protein>
<feature type="domain" description="Periplasmic binding protein" evidence="4">
    <location>
        <begin position="35"/>
        <end position="284"/>
    </location>
</feature>
<evidence type="ECO:0000256" key="1">
    <source>
        <dbReference type="ARBA" id="ARBA00004196"/>
    </source>
</evidence>
<dbReference type="GO" id="GO:0030246">
    <property type="term" value="F:carbohydrate binding"/>
    <property type="evidence" value="ECO:0007669"/>
    <property type="project" value="TreeGrafter"/>
</dbReference>
<gene>
    <name evidence="5" type="ORF">EDD59_10288</name>
</gene>
<evidence type="ECO:0000259" key="4">
    <source>
        <dbReference type="Pfam" id="PF13407"/>
    </source>
</evidence>
<evidence type="ECO:0000256" key="3">
    <source>
        <dbReference type="SAM" id="SignalP"/>
    </source>
</evidence>
<evidence type="ECO:0000313" key="6">
    <source>
        <dbReference type="Proteomes" id="UP000295726"/>
    </source>
</evidence>
<sequence length="312" mass="34260">MGKRITGSILILALLLTLCSCKSTQTEMPPRELIIGVVAKCANTEYWMSVRSGMEAAAKKSDCRVLFFAPNSEEDAEAQEKLASSLIRRRVDVLAVSPIDAVNEPAYLREARKLGIPVISYDSAFESGEIAYIGIDNQLAGYQMAANLAKRLDYQGEIGIVSGEQDQMCHRERVEGIKRYIETVPGMKISYIESGYSGAKMSGEKVSELRRDYPGVKGLVVTSAVTALGIIESSEAAGLRIVTIDVQEDVLYALKNKQIIGLVAQSGYDIGYKTINYARALKTGQVKEKNVIIEAEFLTAENVEDYLEKHTQ</sequence>
<dbReference type="InterPro" id="IPR050555">
    <property type="entry name" value="Bact_Solute-Bind_Prot2"/>
</dbReference>
<comment type="subcellular location">
    <subcellularLocation>
        <location evidence="1">Cell envelope</location>
    </subcellularLocation>
</comment>
<dbReference type="PANTHER" id="PTHR30036:SF7">
    <property type="entry name" value="ABC TRANSPORTER PERIPLASMIC-BINDING PROTEIN YPHF"/>
    <property type="match status" value="1"/>
</dbReference>
<dbReference type="GO" id="GO:0030288">
    <property type="term" value="C:outer membrane-bounded periplasmic space"/>
    <property type="evidence" value="ECO:0007669"/>
    <property type="project" value="TreeGrafter"/>
</dbReference>
<dbReference type="InterPro" id="IPR025997">
    <property type="entry name" value="SBP_2_dom"/>
</dbReference>
<dbReference type="AlphaFoldDB" id="A0A4R3KFR3"/>
<dbReference type="SUPFAM" id="SSF53822">
    <property type="entry name" value="Periplasmic binding protein-like I"/>
    <property type="match status" value="1"/>
</dbReference>
<organism evidence="5 6">
    <name type="scientific">Muricomes intestini</name>
    <dbReference type="NCBI Taxonomy" id="1796634"/>
    <lineage>
        <taxon>Bacteria</taxon>
        <taxon>Bacillati</taxon>
        <taxon>Bacillota</taxon>
        <taxon>Clostridia</taxon>
        <taxon>Lachnospirales</taxon>
        <taxon>Lachnospiraceae</taxon>
        <taxon>Muricomes</taxon>
    </lineage>
</organism>
<evidence type="ECO:0000256" key="2">
    <source>
        <dbReference type="ARBA" id="ARBA00007639"/>
    </source>
</evidence>
<dbReference type="Pfam" id="PF13407">
    <property type="entry name" value="Peripla_BP_4"/>
    <property type="match status" value="1"/>
</dbReference>
<feature type="signal peptide" evidence="3">
    <location>
        <begin position="1"/>
        <end position="25"/>
    </location>
</feature>
<dbReference type="OrthoDB" id="6196975at2"/>
<reference evidence="5 6" key="1">
    <citation type="submission" date="2019-03" db="EMBL/GenBank/DDBJ databases">
        <title>Genomic Encyclopedia of Type Strains, Phase IV (KMG-IV): sequencing the most valuable type-strain genomes for metagenomic binning, comparative biology and taxonomic classification.</title>
        <authorList>
            <person name="Goeker M."/>
        </authorList>
    </citation>
    <scope>NUCLEOTIDE SEQUENCE [LARGE SCALE GENOMIC DNA]</scope>
    <source>
        <strain evidence="5 6">DSM 29489</strain>
    </source>
</reference>
<dbReference type="EMBL" id="SLZZ01000002">
    <property type="protein sequence ID" value="TCS82224.1"/>
    <property type="molecule type" value="Genomic_DNA"/>
</dbReference>
<evidence type="ECO:0000313" key="5">
    <source>
        <dbReference type="EMBL" id="TCS82224.1"/>
    </source>
</evidence>
<dbReference type="PANTHER" id="PTHR30036">
    <property type="entry name" value="D-XYLOSE-BINDING PERIPLASMIC PROTEIN"/>
    <property type="match status" value="1"/>
</dbReference>
<comment type="caution">
    <text evidence="5">The sequence shown here is derived from an EMBL/GenBank/DDBJ whole genome shotgun (WGS) entry which is preliminary data.</text>
</comment>
<dbReference type="PROSITE" id="PS51257">
    <property type="entry name" value="PROKAR_LIPOPROTEIN"/>
    <property type="match status" value="1"/>
</dbReference>
<proteinExistence type="inferred from homology"/>
<keyword evidence="3" id="KW-0732">Signal</keyword>
<dbReference type="Proteomes" id="UP000295726">
    <property type="component" value="Unassembled WGS sequence"/>
</dbReference>
<name>A0A4R3KFR3_9FIRM</name>
<comment type="similarity">
    <text evidence="2">Belongs to the bacterial solute-binding protein 2 family.</text>
</comment>
<dbReference type="InterPro" id="IPR028082">
    <property type="entry name" value="Peripla_BP_I"/>
</dbReference>
<dbReference type="RefSeq" id="WP_132378385.1">
    <property type="nucleotide sequence ID" value="NZ_DAIPCY010000007.1"/>
</dbReference>
<dbReference type="Gene3D" id="3.40.50.2300">
    <property type="match status" value="2"/>
</dbReference>
<keyword evidence="6" id="KW-1185">Reference proteome</keyword>